<keyword evidence="3" id="KW-1185">Reference proteome</keyword>
<name>A0A6F8T4X2_9GAMM</name>
<dbReference type="KEGG" id="lant:TUM19329_15610"/>
<dbReference type="InterPro" id="IPR035225">
    <property type="entry name" value="DUF5338"/>
</dbReference>
<dbReference type="Pfam" id="PF17273">
    <property type="entry name" value="DUF5338"/>
    <property type="match status" value="1"/>
</dbReference>
<dbReference type="EMBL" id="AP022839">
    <property type="protein sequence ID" value="BCA95200.1"/>
    <property type="molecule type" value="Genomic_DNA"/>
</dbReference>
<organism evidence="2 3">
    <name type="scientific">Legionella antarctica</name>
    <dbReference type="NCBI Taxonomy" id="2708020"/>
    <lineage>
        <taxon>Bacteria</taxon>
        <taxon>Pseudomonadati</taxon>
        <taxon>Pseudomonadota</taxon>
        <taxon>Gammaproteobacteria</taxon>
        <taxon>Legionellales</taxon>
        <taxon>Legionellaceae</taxon>
        <taxon>Legionella</taxon>
    </lineage>
</organism>
<proteinExistence type="predicted"/>
<evidence type="ECO:0000313" key="2">
    <source>
        <dbReference type="EMBL" id="BCA95200.1"/>
    </source>
</evidence>
<dbReference type="Proteomes" id="UP000502894">
    <property type="component" value="Chromosome"/>
</dbReference>
<protein>
    <recommendedName>
        <fullName evidence="4">TraK protein</fullName>
    </recommendedName>
</protein>
<gene>
    <name evidence="2" type="ORF">TUM19329_15610</name>
</gene>
<accession>A0A6F8T4X2</accession>
<sequence length="110" mass="12633">MKKSLSERVIQNLSEKQTGRTNAKIEFIALQEDIREALDKGCSMKAIWETLSDEGQISFGYKAFRHYVLKLIKSVQENTRDDKQSKSKPITTNEIKGFTFNPIPNPEELL</sequence>
<feature type="region of interest" description="Disordered" evidence="1">
    <location>
        <begin position="77"/>
        <end position="110"/>
    </location>
</feature>
<evidence type="ECO:0000313" key="3">
    <source>
        <dbReference type="Proteomes" id="UP000502894"/>
    </source>
</evidence>
<dbReference type="AlphaFoldDB" id="A0A6F8T4X2"/>
<reference evidence="2" key="1">
    <citation type="journal article" date="2020" name="Microbiol. Resour. Announc.">
        <title>Complete Genome Sequence of Novel Psychrotolerant Legionella Strain TUM19329, Isolated from Antarctic Lake Sediment.</title>
        <authorList>
            <person name="Shimada S."/>
            <person name="Nakai R."/>
            <person name="Aoki K."/>
            <person name="Shimoeda N."/>
            <person name="Ohno G."/>
            <person name="Miyazaki Y."/>
            <person name="Kudoh S."/>
            <person name="Imura S."/>
            <person name="Watanabe K."/>
            <person name="Ishii Y."/>
            <person name="Tateda K."/>
        </authorList>
    </citation>
    <scope>NUCLEOTIDE SEQUENCE [LARGE SCALE GENOMIC DNA]</scope>
    <source>
        <strain evidence="2">TUM19329</strain>
    </source>
</reference>
<evidence type="ECO:0000256" key="1">
    <source>
        <dbReference type="SAM" id="MobiDB-lite"/>
    </source>
</evidence>
<evidence type="ECO:0008006" key="4">
    <source>
        <dbReference type="Google" id="ProtNLM"/>
    </source>
</evidence>
<dbReference type="RefSeq" id="WP_173236857.1">
    <property type="nucleotide sequence ID" value="NZ_AP022839.1"/>
</dbReference>